<dbReference type="PANTHER" id="PTHR37937">
    <property type="entry name" value="CONJUGATIVE TRANSFER: DNA TRANSPORT"/>
    <property type="match status" value="1"/>
</dbReference>
<keyword evidence="2" id="KW-1003">Cell membrane</keyword>
<dbReference type="InterPro" id="IPR019476">
    <property type="entry name" value="T4SS_TraD_DNA-bd"/>
</dbReference>
<dbReference type="Gene3D" id="3.40.50.300">
    <property type="entry name" value="P-loop containing nucleotide triphosphate hydrolases"/>
    <property type="match status" value="1"/>
</dbReference>
<name>A0ABW8KKB2_9GAMM</name>
<proteinExistence type="predicted"/>
<dbReference type="PANTHER" id="PTHR37937:SF1">
    <property type="entry name" value="CONJUGATIVE TRANSFER: DNA TRANSPORT"/>
    <property type="match status" value="1"/>
</dbReference>
<evidence type="ECO:0000256" key="2">
    <source>
        <dbReference type="ARBA" id="ARBA00022475"/>
    </source>
</evidence>
<evidence type="ECO:0000313" key="8">
    <source>
        <dbReference type="EMBL" id="MFK2931891.1"/>
    </source>
</evidence>
<evidence type="ECO:0000313" key="9">
    <source>
        <dbReference type="Proteomes" id="UP001620397"/>
    </source>
</evidence>
<dbReference type="RefSeq" id="WP_404540965.1">
    <property type="nucleotide sequence ID" value="NZ_JADIKL010000008.1"/>
</dbReference>
<dbReference type="GO" id="GO:0003677">
    <property type="term" value="F:DNA binding"/>
    <property type="evidence" value="ECO:0007669"/>
    <property type="project" value="UniProtKB-KW"/>
</dbReference>
<evidence type="ECO:0000259" key="7">
    <source>
        <dbReference type="Pfam" id="PF10412"/>
    </source>
</evidence>
<dbReference type="Pfam" id="PF10412">
    <property type="entry name" value="TrwB_AAD_bind"/>
    <property type="match status" value="1"/>
</dbReference>
<sequence length="601" mass="66299">MQRRNRSDLTVGIQSIRARVWNAGKNCMALLIIWLVVWLTIWWTFAKADTTQGERYATGKWAQSCVLARALFFSPHFKIAYVADRPYQIDAHALCEWPELAEVASGTWVKVRRRMDLSAYASTVIVALLALGIRILGARLRGDHILRGGELVHSKDLRLELRRRRMASTLLRIGDVPLVAGSETQHVALLGTTGTGKTVLLHSLLDQMGRAAPLVVYDTKGDLLAVHCDPTRDVILNPLDLRCPAWTPWNEIETPADAWLVAEAWLPVRASAQDPFWSEASRQLFADILTCAPVDTRTNAELFRLCTQATNEELRRLLAGTPSGRLFADDAAERMRESVRSTLAMGLRALQFLDSSARAGDGFSMRRFVRNAVAEGSGCRVFLGCPPQQAAAITPLIAVLIESAAAALMALGPNRDRRVGFIVDEFPTLPPMSYVQRLMAEGRAYGAMVMLAAQTHAQIRKTYGTESADTITSLCSTHVVFRINDPESAERASKLFGEAEYDESRESDTHGKSGATANLGSNRVIRRAVLASEVLTLPNLYCYVKLSGDLPVTLVQLKPHDRPEVTAPLQARPNDQTVYRPGLTQLTAAEEVHIEADRGLL</sequence>
<feature type="transmembrane region" description="Helical" evidence="6">
    <location>
        <begin position="27"/>
        <end position="45"/>
    </location>
</feature>
<dbReference type="Proteomes" id="UP001620397">
    <property type="component" value="Unassembled WGS sequence"/>
</dbReference>
<evidence type="ECO:0000256" key="6">
    <source>
        <dbReference type="SAM" id="Phobius"/>
    </source>
</evidence>
<accession>A0ABW8KKB2</accession>
<reference evidence="8 9" key="1">
    <citation type="submission" date="2020-10" db="EMBL/GenBank/DDBJ databases">
        <title>Phylogeny of dyella-like bacteria.</title>
        <authorList>
            <person name="Fu J."/>
        </authorList>
    </citation>
    <scope>NUCLEOTIDE SEQUENCE [LARGE SCALE GENOMIC DNA]</scope>
    <source>
        <strain evidence="8 9">DKC-1</strain>
    </source>
</reference>
<dbReference type="EMBL" id="JADIKL010000008">
    <property type="protein sequence ID" value="MFK2931891.1"/>
    <property type="molecule type" value="Genomic_DNA"/>
</dbReference>
<comment type="caution">
    <text evidence="8">The sequence shown here is derived from an EMBL/GenBank/DDBJ whole genome shotgun (WGS) entry which is preliminary data.</text>
</comment>
<keyword evidence="5 6" id="KW-0472">Membrane</keyword>
<dbReference type="InterPro" id="IPR027417">
    <property type="entry name" value="P-loop_NTPase"/>
</dbReference>
<feature type="transmembrane region" description="Helical" evidence="6">
    <location>
        <begin position="117"/>
        <end position="137"/>
    </location>
</feature>
<evidence type="ECO:0000256" key="3">
    <source>
        <dbReference type="ARBA" id="ARBA00022692"/>
    </source>
</evidence>
<gene>
    <name evidence="8" type="ORF">ISP14_13925</name>
</gene>
<keyword evidence="3 6" id="KW-0812">Transmembrane</keyword>
<keyword evidence="4 6" id="KW-1133">Transmembrane helix</keyword>
<comment type="subcellular location">
    <subcellularLocation>
        <location evidence="1">Cell membrane</location>
        <topology evidence="1">Multi-pass membrane protein</topology>
    </subcellularLocation>
</comment>
<organism evidence="8 9">
    <name type="scientific">Dyella agri</name>
    <dbReference type="NCBI Taxonomy" id="1926869"/>
    <lineage>
        <taxon>Bacteria</taxon>
        <taxon>Pseudomonadati</taxon>
        <taxon>Pseudomonadota</taxon>
        <taxon>Gammaproteobacteria</taxon>
        <taxon>Lysobacterales</taxon>
        <taxon>Rhodanobacteraceae</taxon>
        <taxon>Dyella</taxon>
    </lineage>
</organism>
<keyword evidence="9" id="KW-1185">Reference proteome</keyword>
<dbReference type="Gene3D" id="1.10.8.80">
    <property type="entry name" value="Magnesium chelatase subunit I, C-Terminal domain"/>
    <property type="match status" value="1"/>
</dbReference>
<dbReference type="SUPFAM" id="SSF52540">
    <property type="entry name" value="P-loop containing nucleoside triphosphate hydrolases"/>
    <property type="match status" value="1"/>
</dbReference>
<protein>
    <submittedName>
        <fullName evidence="8">Type IV secretion system DNA-binding domain-containing protein</fullName>
    </submittedName>
</protein>
<feature type="domain" description="Type IV secretion system coupling protein TraD DNA-binding" evidence="7">
    <location>
        <begin position="171"/>
        <end position="558"/>
    </location>
</feature>
<evidence type="ECO:0000256" key="4">
    <source>
        <dbReference type="ARBA" id="ARBA00022989"/>
    </source>
</evidence>
<dbReference type="CDD" id="cd01127">
    <property type="entry name" value="TrwB_TraG_TraD_VirD4"/>
    <property type="match status" value="1"/>
</dbReference>
<evidence type="ECO:0000256" key="1">
    <source>
        <dbReference type="ARBA" id="ARBA00004651"/>
    </source>
</evidence>
<evidence type="ECO:0000256" key="5">
    <source>
        <dbReference type="ARBA" id="ARBA00023136"/>
    </source>
</evidence>
<keyword evidence="8" id="KW-0238">DNA-binding</keyword>
<dbReference type="InterPro" id="IPR051539">
    <property type="entry name" value="T4SS-coupling_protein"/>
</dbReference>